<dbReference type="Pfam" id="PF11883">
    <property type="entry name" value="DUF3403"/>
    <property type="match status" value="1"/>
</dbReference>
<gene>
    <name evidence="3" type="ORF">TAV2_LOCUS4796</name>
</gene>
<dbReference type="PANTHER" id="PTHR27006:SF587">
    <property type="entry name" value="RECEPTOR-LIKE SERINE_THREONINE-PROTEIN KINASE"/>
    <property type="match status" value="1"/>
</dbReference>
<reference evidence="3 4" key="1">
    <citation type="submission" date="2022-03" db="EMBL/GenBank/DDBJ databases">
        <authorList>
            <person name="Nunn A."/>
            <person name="Chopra R."/>
            <person name="Nunn A."/>
            <person name="Contreras Garrido A."/>
        </authorList>
    </citation>
    <scope>NUCLEOTIDE SEQUENCE [LARGE SCALE GENOMIC DNA]</scope>
</reference>
<accession>A0AAU9RM28</accession>
<evidence type="ECO:0000313" key="4">
    <source>
        <dbReference type="Proteomes" id="UP000836841"/>
    </source>
</evidence>
<dbReference type="Proteomes" id="UP000836841">
    <property type="component" value="Unassembled WGS sequence"/>
</dbReference>
<name>A0AAU9RM28_THLAR</name>
<keyword evidence="4" id="KW-1185">Reference proteome</keyword>
<dbReference type="GO" id="GO:0004674">
    <property type="term" value="F:protein serine/threonine kinase activity"/>
    <property type="evidence" value="ECO:0007669"/>
    <property type="project" value="InterPro"/>
</dbReference>
<feature type="chain" id="PRO_5043986962" description="S-locus receptor kinase C-terminal domain-containing protein" evidence="1">
    <location>
        <begin position="21"/>
        <end position="78"/>
    </location>
</feature>
<proteinExistence type="predicted"/>
<dbReference type="PANTHER" id="PTHR27006">
    <property type="entry name" value="PROMASTIGOTE SURFACE ANTIGEN PROTEIN PSA"/>
    <property type="match status" value="1"/>
</dbReference>
<dbReference type="AlphaFoldDB" id="A0AAU9RM28"/>
<evidence type="ECO:0000256" key="1">
    <source>
        <dbReference type="SAM" id="SignalP"/>
    </source>
</evidence>
<keyword evidence="1" id="KW-0732">Signal</keyword>
<evidence type="ECO:0000313" key="3">
    <source>
        <dbReference type="EMBL" id="CAH2042827.1"/>
    </source>
</evidence>
<dbReference type="EMBL" id="CAJVSB020000193">
    <property type="protein sequence ID" value="CAH2042827.1"/>
    <property type="molecule type" value="Genomic_DNA"/>
</dbReference>
<feature type="signal peptide" evidence="1">
    <location>
        <begin position="1"/>
        <end position="20"/>
    </location>
</feature>
<sequence>MAELIRFALVALLCVQKCPEDRPIMSSVLLMLITETATLPQPKKPGFYAEWKPNVSDNLANKSACSTNEVSMTLLEPR</sequence>
<dbReference type="InterPro" id="IPR021820">
    <property type="entry name" value="S-locus_recpt_kinase_C"/>
</dbReference>
<evidence type="ECO:0000259" key="2">
    <source>
        <dbReference type="Pfam" id="PF11883"/>
    </source>
</evidence>
<feature type="domain" description="S-locus receptor kinase C-terminal" evidence="2">
    <location>
        <begin position="34"/>
        <end position="78"/>
    </location>
</feature>
<protein>
    <recommendedName>
        <fullName evidence="2">S-locus receptor kinase C-terminal domain-containing protein</fullName>
    </recommendedName>
</protein>
<organism evidence="3 4">
    <name type="scientific">Thlaspi arvense</name>
    <name type="common">Field penny-cress</name>
    <dbReference type="NCBI Taxonomy" id="13288"/>
    <lineage>
        <taxon>Eukaryota</taxon>
        <taxon>Viridiplantae</taxon>
        <taxon>Streptophyta</taxon>
        <taxon>Embryophyta</taxon>
        <taxon>Tracheophyta</taxon>
        <taxon>Spermatophyta</taxon>
        <taxon>Magnoliopsida</taxon>
        <taxon>eudicotyledons</taxon>
        <taxon>Gunneridae</taxon>
        <taxon>Pentapetalae</taxon>
        <taxon>rosids</taxon>
        <taxon>malvids</taxon>
        <taxon>Brassicales</taxon>
        <taxon>Brassicaceae</taxon>
        <taxon>Thlaspideae</taxon>
        <taxon>Thlaspi</taxon>
    </lineage>
</organism>
<comment type="caution">
    <text evidence="3">The sequence shown here is derived from an EMBL/GenBank/DDBJ whole genome shotgun (WGS) entry which is preliminary data.</text>
</comment>